<evidence type="ECO:0000256" key="1">
    <source>
        <dbReference type="SAM" id="MobiDB-lite"/>
    </source>
</evidence>
<sequence length="226" mass="24174">RPSMLCLDWYLYIDTYLPKVDVVCRSCPCKCKSKVKSGQVKQGQPGDVKLPSKHNIGRSESADGVGPSIVSVDGPWRARRVNLWSYGVHWLPGAINGVVSPPTSSGPAALDWTSSSPLDHTTMWSRASDVSPSATPSQACTKPKPKGPFVILVTSCPFAIECHPMPCHGSRPNPQWGVSGRSATPSSSSLFRRSSTSTSTSTWTAIAPMSPVHSGGFFCSLFSPKP</sequence>
<dbReference type="EMBL" id="WOWK01000130">
    <property type="protein sequence ID" value="KAF0317456.1"/>
    <property type="molecule type" value="Genomic_DNA"/>
</dbReference>
<keyword evidence="3" id="KW-1185">Reference proteome</keyword>
<feature type="compositionally biased region" description="Low complexity" evidence="1">
    <location>
        <begin position="181"/>
        <end position="194"/>
    </location>
</feature>
<evidence type="ECO:0000313" key="3">
    <source>
        <dbReference type="Proteomes" id="UP000434172"/>
    </source>
</evidence>
<dbReference type="AlphaFoldDB" id="A0A8H3ZKZ4"/>
<feature type="non-terminal residue" evidence="2">
    <location>
        <position position="226"/>
    </location>
</feature>
<proteinExistence type="predicted"/>
<organism evidence="2 3">
    <name type="scientific">Colletotrichum asianum</name>
    <dbReference type="NCBI Taxonomy" id="702518"/>
    <lineage>
        <taxon>Eukaryota</taxon>
        <taxon>Fungi</taxon>
        <taxon>Dikarya</taxon>
        <taxon>Ascomycota</taxon>
        <taxon>Pezizomycotina</taxon>
        <taxon>Sordariomycetes</taxon>
        <taxon>Hypocreomycetidae</taxon>
        <taxon>Glomerellales</taxon>
        <taxon>Glomerellaceae</taxon>
        <taxon>Colletotrichum</taxon>
        <taxon>Colletotrichum gloeosporioides species complex</taxon>
    </lineage>
</organism>
<feature type="region of interest" description="Disordered" evidence="1">
    <location>
        <begin position="173"/>
        <end position="194"/>
    </location>
</feature>
<reference evidence="2 3" key="1">
    <citation type="submission" date="2019-12" db="EMBL/GenBank/DDBJ databases">
        <title>A genome sequence resource for the geographically widespread anthracnose pathogen Colletotrichum asianum.</title>
        <authorList>
            <person name="Meng Y."/>
        </authorList>
    </citation>
    <scope>NUCLEOTIDE SEQUENCE [LARGE SCALE GENOMIC DNA]</scope>
    <source>
        <strain evidence="2 3">ICMP 18580</strain>
    </source>
</reference>
<gene>
    <name evidence="2" type="ORF">GQ607_015307</name>
</gene>
<protein>
    <submittedName>
        <fullName evidence="2">Uncharacterized protein</fullName>
    </submittedName>
</protein>
<name>A0A8H3ZKZ4_9PEZI</name>
<feature type="region of interest" description="Disordered" evidence="1">
    <location>
        <begin position="38"/>
        <end position="64"/>
    </location>
</feature>
<accession>A0A8H3ZKZ4</accession>
<evidence type="ECO:0000313" key="2">
    <source>
        <dbReference type="EMBL" id="KAF0317456.1"/>
    </source>
</evidence>
<comment type="caution">
    <text evidence="2">The sequence shown here is derived from an EMBL/GenBank/DDBJ whole genome shotgun (WGS) entry which is preliminary data.</text>
</comment>
<dbReference type="Proteomes" id="UP000434172">
    <property type="component" value="Unassembled WGS sequence"/>
</dbReference>